<keyword evidence="6" id="KW-1185">Reference proteome</keyword>
<protein>
    <submittedName>
        <fullName evidence="5">AAA family ATPase</fullName>
    </submittedName>
</protein>
<dbReference type="RefSeq" id="WP_206645098.1">
    <property type="nucleotide sequence ID" value="NZ_CP071247.1"/>
</dbReference>
<dbReference type="InterPro" id="IPR027417">
    <property type="entry name" value="P-loop_NTPase"/>
</dbReference>
<dbReference type="SMART" id="SM01043">
    <property type="entry name" value="BTAD"/>
    <property type="match status" value="1"/>
</dbReference>
<dbReference type="InterPro" id="IPR041664">
    <property type="entry name" value="AAA_16"/>
</dbReference>
<keyword evidence="2" id="KW-0067">ATP-binding</keyword>
<feature type="domain" description="Bacterial transcriptional activator" evidence="4">
    <location>
        <begin position="82"/>
        <end position="223"/>
    </location>
</feature>
<keyword evidence="1" id="KW-0547">Nucleotide-binding</keyword>
<sequence length="987" mass="107422">MSFNGRKIDLPASKKTRGLLGYLLARPVPRTRSELCDLLWEDAEDPRGALRWSLSKLRTTLGPTIIVANRNTVELNTNGISVDVAMIDAASGDIKSHTTEELTSLEALFRGEFLNDLELSDCYGFYEWCQSERSKYGRVHTHILETLVDRNRTHPGAALEYAHRLVGRNPFDESAHIRVVELLLSLGRQEEAAAQVAQCRKIFQLELGVEPSPALDMAGQALLTTTKQRIPEGERQESSKLSSEPLPAPKKFIGRATQIRLIRSAFSGHGPALALIVGTPGIGKSALLSEIAKGYGLRHLSACAIEVERSRPFGVWIDALRNLPPGASATKAQDTLRDRLLSGKDKPEALTEQWVFDSFRQLMTELAQEGPVLIALDDVQWIEPSSCALLSYLIRHFDDGRIHVCLAARAGEVDDNDAVQTLISGLGNNLHRITLTGLTGIEASALAQQLAPADKVPDIVAKAQGNPFYLIELARADRRGPAEATLRETLATRIERMSQPAANIASWASIFGRSIPADTVISASGMDLTSALEAIEELERHGVIESLETGSIEFTHDLVKNAVYERISNARRRLMHSRVAELLAWEMAEDPSQAARVLHQSTLSNQHLLAARAAVIAGQNALRSFANSEASDLARKGLFHAEKLGIGSDRISLAMSLLGIQVLATSGIARSTPSRLTTEIRSLISRASQQAMAEEVAQGEYLLSVLFQEMGDPEAAGLATTRAADAARQIEAQKKIRQLANSARCLLELGKDIAKAADLSRDADLLARQEGVADVEVAWSCGLLAYWQGNLDVAATNIECALDLARDVEDHWRESKCLTWAAKIALEQNRLDAAIGHATELGSLAAKIGEGSMAPLSCAFIAIAKQNAKGLSDAIEALKGADDKSHLAYILNFAADRLQKRGDASRAIDFARMAYRFADDVGNNNEKVFAQSLIALSESEIDSPATLEELEEWSSSPELTARVQRMAGAARKHRRQRRHDGGQSPNA</sequence>
<gene>
    <name evidence="5" type="ORF">LPB19_05500</name>
</gene>
<evidence type="ECO:0000259" key="4">
    <source>
        <dbReference type="SMART" id="SM01043"/>
    </source>
</evidence>
<evidence type="ECO:0000256" key="3">
    <source>
        <dbReference type="SAM" id="MobiDB-lite"/>
    </source>
</evidence>
<dbReference type="InterPro" id="IPR036388">
    <property type="entry name" value="WH-like_DNA-bd_sf"/>
</dbReference>
<dbReference type="Gene3D" id="1.25.40.10">
    <property type="entry name" value="Tetratricopeptide repeat domain"/>
    <property type="match status" value="2"/>
</dbReference>
<dbReference type="PANTHER" id="PTHR16305:SF35">
    <property type="entry name" value="TRANSCRIPTIONAL ACTIVATOR DOMAIN"/>
    <property type="match status" value="1"/>
</dbReference>
<proteinExistence type="predicted"/>
<reference evidence="5 6" key="1">
    <citation type="submission" date="2021-03" db="EMBL/GenBank/DDBJ databases">
        <title>Genome sequencing of Marinobacter sp. LPB0319.</title>
        <authorList>
            <person name="Kim J."/>
        </authorList>
    </citation>
    <scope>NUCLEOTIDE SEQUENCE [LARGE SCALE GENOMIC DNA]</scope>
    <source>
        <strain evidence="5 6">LPB0319</strain>
    </source>
</reference>
<dbReference type="EMBL" id="CP071247">
    <property type="protein sequence ID" value="QSP95862.1"/>
    <property type="molecule type" value="Genomic_DNA"/>
</dbReference>
<evidence type="ECO:0000256" key="1">
    <source>
        <dbReference type="ARBA" id="ARBA00022741"/>
    </source>
</evidence>
<dbReference type="Pfam" id="PF03704">
    <property type="entry name" value="BTAD"/>
    <property type="match status" value="1"/>
</dbReference>
<evidence type="ECO:0000256" key="2">
    <source>
        <dbReference type="ARBA" id="ARBA00022840"/>
    </source>
</evidence>
<feature type="region of interest" description="Disordered" evidence="3">
    <location>
        <begin position="227"/>
        <end position="247"/>
    </location>
</feature>
<dbReference type="Gene3D" id="1.10.10.10">
    <property type="entry name" value="Winged helix-like DNA-binding domain superfamily/Winged helix DNA-binding domain"/>
    <property type="match status" value="1"/>
</dbReference>
<dbReference type="SUPFAM" id="SSF48452">
    <property type="entry name" value="TPR-like"/>
    <property type="match status" value="2"/>
</dbReference>
<evidence type="ECO:0000313" key="5">
    <source>
        <dbReference type="EMBL" id="QSP95862.1"/>
    </source>
</evidence>
<feature type="region of interest" description="Disordered" evidence="3">
    <location>
        <begin position="964"/>
        <end position="987"/>
    </location>
</feature>
<organism evidence="5 6">
    <name type="scientific">Marinobacter salinisoli</name>
    <dbReference type="NCBI Taxonomy" id="2769486"/>
    <lineage>
        <taxon>Bacteria</taxon>
        <taxon>Pseudomonadati</taxon>
        <taxon>Pseudomonadota</taxon>
        <taxon>Gammaproteobacteria</taxon>
        <taxon>Pseudomonadales</taxon>
        <taxon>Marinobacteraceae</taxon>
        <taxon>Marinobacter</taxon>
    </lineage>
</organism>
<dbReference type="PANTHER" id="PTHR16305">
    <property type="entry name" value="TESTICULAR SOLUBLE ADENYLYL CYCLASE"/>
    <property type="match status" value="1"/>
</dbReference>
<dbReference type="Gene3D" id="3.40.50.300">
    <property type="entry name" value="P-loop containing nucleotide triphosphate hydrolases"/>
    <property type="match status" value="1"/>
</dbReference>
<dbReference type="InterPro" id="IPR005158">
    <property type="entry name" value="BTAD"/>
</dbReference>
<name>A0ABX7MTZ6_9GAMM</name>
<dbReference type="Pfam" id="PF13191">
    <property type="entry name" value="AAA_16"/>
    <property type="match status" value="1"/>
</dbReference>
<feature type="compositionally biased region" description="Basic and acidic residues" evidence="3">
    <location>
        <begin position="229"/>
        <end position="238"/>
    </location>
</feature>
<accession>A0ABX7MTZ6</accession>
<evidence type="ECO:0000313" key="6">
    <source>
        <dbReference type="Proteomes" id="UP000663555"/>
    </source>
</evidence>
<dbReference type="SUPFAM" id="SSF52540">
    <property type="entry name" value="P-loop containing nucleoside triphosphate hydrolases"/>
    <property type="match status" value="1"/>
</dbReference>
<dbReference type="InterPro" id="IPR011990">
    <property type="entry name" value="TPR-like_helical_dom_sf"/>
</dbReference>
<dbReference type="Proteomes" id="UP000663555">
    <property type="component" value="Chromosome"/>
</dbReference>